<keyword evidence="3" id="KW-1185">Reference proteome</keyword>
<organism evidence="2 3">
    <name type="scientific">Lachnellula arida</name>
    <dbReference type="NCBI Taxonomy" id="1316785"/>
    <lineage>
        <taxon>Eukaryota</taxon>
        <taxon>Fungi</taxon>
        <taxon>Dikarya</taxon>
        <taxon>Ascomycota</taxon>
        <taxon>Pezizomycotina</taxon>
        <taxon>Leotiomycetes</taxon>
        <taxon>Helotiales</taxon>
        <taxon>Lachnaceae</taxon>
        <taxon>Lachnellula</taxon>
    </lineage>
</organism>
<dbReference type="EMBL" id="QGMF01000305">
    <property type="protein sequence ID" value="TVY16970.1"/>
    <property type="molecule type" value="Genomic_DNA"/>
</dbReference>
<protein>
    <recommendedName>
        <fullName evidence="1">F-box domain-containing protein</fullName>
    </recommendedName>
</protein>
<reference evidence="2 3" key="1">
    <citation type="submission" date="2018-05" db="EMBL/GenBank/DDBJ databases">
        <title>Whole genome sequencing for identification of molecular markers to develop diagnostic detection tools for the regulated plant pathogen Lachnellula willkommii.</title>
        <authorList>
            <person name="Giroux E."/>
            <person name="Bilodeau G."/>
        </authorList>
    </citation>
    <scope>NUCLEOTIDE SEQUENCE [LARGE SCALE GENOMIC DNA]</scope>
    <source>
        <strain evidence="2 3">CBS 203.66</strain>
    </source>
</reference>
<accession>A0A8T9BAE8</accession>
<feature type="domain" description="F-box" evidence="1">
    <location>
        <begin position="1"/>
        <end position="46"/>
    </location>
</feature>
<name>A0A8T9BAE8_9HELO</name>
<dbReference type="InterPro" id="IPR001810">
    <property type="entry name" value="F-box_dom"/>
</dbReference>
<evidence type="ECO:0000313" key="3">
    <source>
        <dbReference type="Proteomes" id="UP000469559"/>
    </source>
</evidence>
<dbReference type="OrthoDB" id="4191831at2759"/>
<proteinExistence type="predicted"/>
<dbReference type="Proteomes" id="UP000469559">
    <property type="component" value="Unassembled WGS sequence"/>
</dbReference>
<dbReference type="AlphaFoldDB" id="A0A8T9BAE8"/>
<evidence type="ECO:0000313" key="2">
    <source>
        <dbReference type="EMBL" id="TVY16970.1"/>
    </source>
</evidence>
<dbReference type="SUPFAM" id="SSF81383">
    <property type="entry name" value="F-box domain"/>
    <property type="match status" value="1"/>
</dbReference>
<sequence>MDYLTHLPIELTSGILTHLALPDLLVLLRVNKTLNQLGEQILYQDLELTWSCQDRNAGRLAPQSSFHKLHTVLINILRRPQRSAYVQHLHIDVGKLENVWGPTGETRLSEAERELLRGGISPASVSSPAREAWFEGVLAGVPNAYIGLLLSQLPGIKSLFIGHPARYSHNGERWTEDLAPRVFFPYMDADATDPESTCPPDLERYFPLLEQFRYMPLPSYSYTRTLRAEIEAQHFLPFLNAPHMKSMSLYLFTTQEIFANVPHTSATLTELILHKFLLDTNQLGKLLRATPNLLVLRLDYWIDCGAAAVGEKPHLDIPHLFHVLHPVQNSLRELQLSTRFFGDGGVDDGIADHGGDFHDATTSWGLKGAAPSLEGFRWLQVLEVPTAVLLGWDHSAASSVGALLPSTLLRLVLRDDLWAWKRYTWDREVLARALQAFMGSRCRFRKELQGVTLTDSDRRMLSDGDKKALARLELLFHGEGLNFDLARYEDDKP</sequence>
<comment type="caution">
    <text evidence="2">The sequence shown here is derived from an EMBL/GenBank/DDBJ whole genome shotgun (WGS) entry which is preliminary data.</text>
</comment>
<gene>
    <name evidence="2" type="ORF">LARI1_G006647</name>
</gene>
<evidence type="ECO:0000259" key="1">
    <source>
        <dbReference type="PROSITE" id="PS50181"/>
    </source>
</evidence>
<dbReference type="PROSITE" id="PS50181">
    <property type="entry name" value="FBOX"/>
    <property type="match status" value="1"/>
</dbReference>
<dbReference type="InterPro" id="IPR036047">
    <property type="entry name" value="F-box-like_dom_sf"/>
</dbReference>